<dbReference type="InParanoid" id="Q19033"/>
<sequence length="352" mass="40231">MALYEPSIGILETYVTWNDVEKMMQKKFETKAKFGEDKNATNISEMKGYMSIIALINADWVDVEKGKNVPSKFAVYGLKKFIDENDMKGFLIVDFVSNAHDVGMYLSIPADELIPLVRGISTFSALGEKLSDNEKKFAGGSDFLERMFSQLFNSSSLQKHFQGMYSVFEKEKYYQVDGLIETFVVYQKLLKKYTKISELLGFKSVLNHGDLWQSNMIHSMENNGKLKLEAIIDWQSTVILPPGLDTAELIVGCLSAEDRREKGHDLLLLYHKTFINVFGSEVFSFEELQDSYNLYFPMAAILIVPGMISFMTNTQITEAERIHSMSKITAIVEDTLKIHKQNLKRFPDFMQI</sequence>
<dbReference type="PaxDb" id="6239-E02C12.9"/>
<name>Q19033_CAEEL</name>
<dbReference type="PANTHER" id="PTHR23020:SF7">
    <property type="entry name" value="CHK DOMAIN-CONTAINING PROTEIN-RELATED"/>
    <property type="match status" value="1"/>
</dbReference>
<dbReference type="UCSC" id="E02C12.9">
    <property type="organism name" value="c. elegans"/>
</dbReference>
<dbReference type="AlphaFoldDB" id="Q19033"/>
<dbReference type="EMBL" id="BX284605">
    <property type="protein sequence ID" value="CCD68595.2"/>
    <property type="molecule type" value="Genomic_DNA"/>
</dbReference>
<dbReference type="FunCoup" id="Q19033">
    <property type="interactions" value="3"/>
</dbReference>
<dbReference type="InterPro" id="IPR012877">
    <property type="entry name" value="Dhs-27"/>
</dbReference>
<dbReference type="AGR" id="WB:WBGene00017094"/>
<dbReference type="HOGENOM" id="CLU_1046738_0_0_1"/>
<dbReference type="InterPro" id="IPR015897">
    <property type="entry name" value="CHK_kinase-like"/>
</dbReference>
<reference evidence="2 3" key="1">
    <citation type="journal article" date="1998" name="Science">
        <title>Genome sequence of the nematode C. elegans: a platform for investigating biology.</title>
        <authorList>
            <consortium name="The C. elegans sequencing consortium"/>
            <person name="Sulson J.E."/>
            <person name="Waterston R."/>
        </authorList>
    </citation>
    <scope>NUCLEOTIDE SEQUENCE [LARGE SCALE GENOMIC DNA]</scope>
    <source>
        <strain evidence="2 3">Bristol N2</strain>
    </source>
</reference>
<dbReference type="Gene3D" id="3.90.1200.10">
    <property type="match status" value="1"/>
</dbReference>
<keyword evidence="3" id="KW-1185">Reference proteome</keyword>
<dbReference type="InterPro" id="IPR052961">
    <property type="entry name" value="Oxido-Kinase-like_Enzymes"/>
</dbReference>
<dbReference type="PIR" id="T30144">
    <property type="entry name" value="T30144"/>
</dbReference>
<evidence type="ECO:0000313" key="3">
    <source>
        <dbReference type="Proteomes" id="UP000001940"/>
    </source>
</evidence>
<dbReference type="SMART" id="SM00587">
    <property type="entry name" value="CHK"/>
    <property type="match status" value="1"/>
</dbReference>
<feature type="domain" description="CHK kinase-like" evidence="1">
    <location>
        <begin position="90"/>
        <end position="280"/>
    </location>
</feature>
<dbReference type="InterPro" id="IPR011009">
    <property type="entry name" value="Kinase-like_dom_sf"/>
</dbReference>
<evidence type="ECO:0000313" key="2">
    <source>
        <dbReference type="EMBL" id="CCD68595.2"/>
    </source>
</evidence>
<dbReference type="Proteomes" id="UP000001940">
    <property type="component" value="Chromosome V"/>
</dbReference>
<evidence type="ECO:0000259" key="1">
    <source>
        <dbReference type="SMART" id="SM00587"/>
    </source>
</evidence>
<dbReference type="SUPFAM" id="SSF56112">
    <property type="entry name" value="Protein kinase-like (PK-like)"/>
    <property type="match status" value="1"/>
</dbReference>
<dbReference type="PANTHER" id="PTHR23020">
    <property type="entry name" value="UNCHARACTERIZED NUCLEAR HORMONE RECEPTOR-RELATED"/>
    <property type="match status" value="1"/>
</dbReference>
<dbReference type="OrthoDB" id="5914377at2759"/>
<dbReference type="WormBase" id="E02C12.9">
    <property type="protein sequence ID" value="CE52237"/>
    <property type="gene ID" value="WBGene00017094"/>
</dbReference>
<dbReference type="Pfam" id="PF07914">
    <property type="entry name" value="DUF1679"/>
    <property type="match status" value="1"/>
</dbReference>
<evidence type="ECO:0000313" key="4">
    <source>
        <dbReference type="WormBase" id="E02C12.9"/>
    </source>
</evidence>
<gene>
    <name evidence="2" type="ORF">CELE_E02C12.9</name>
    <name evidence="2 4" type="ORF">E02C12.9</name>
</gene>
<dbReference type="PhylomeDB" id="Q19033"/>
<dbReference type="eggNOG" id="ENOG502QVFS">
    <property type="taxonomic scope" value="Eukaryota"/>
</dbReference>
<organism evidence="2 3">
    <name type="scientific">Caenorhabditis elegans</name>
    <dbReference type="NCBI Taxonomy" id="6239"/>
    <lineage>
        <taxon>Eukaryota</taxon>
        <taxon>Metazoa</taxon>
        <taxon>Ecdysozoa</taxon>
        <taxon>Nematoda</taxon>
        <taxon>Chromadorea</taxon>
        <taxon>Rhabditida</taxon>
        <taxon>Rhabditina</taxon>
        <taxon>Rhabditomorpha</taxon>
        <taxon>Rhabditoidea</taxon>
        <taxon>Rhabditidae</taxon>
        <taxon>Peloderinae</taxon>
        <taxon>Caenorhabditis</taxon>
    </lineage>
</organism>
<protein>
    <submittedName>
        <fullName evidence="2">CHK kinase-like domain-containing protein</fullName>
    </submittedName>
</protein>
<accession>Q19033</accession>
<proteinExistence type="predicted"/>